<keyword evidence="2" id="KW-1185">Reference proteome</keyword>
<proteinExistence type="predicted"/>
<gene>
    <name evidence="1" type="ORF">GCWU000182_000789</name>
</gene>
<accession>W1Q660</accession>
<dbReference type="Proteomes" id="UP000019050">
    <property type="component" value="Unassembled WGS sequence"/>
</dbReference>
<dbReference type="EMBL" id="ACIN03000005">
    <property type="protein sequence ID" value="ESK65724.1"/>
    <property type="molecule type" value="Genomic_DNA"/>
</dbReference>
<sequence>MVHSAEWTTGSRLFRLFSHFWVLSSLASGPLDGVDHWLAAWALF</sequence>
<reference evidence="1" key="1">
    <citation type="submission" date="2013-06" db="EMBL/GenBank/DDBJ databases">
        <authorList>
            <person name="Weinstock G."/>
            <person name="Sodergren E."/>
            <person name="Clifton S."/>
            <person name="Fulton L."/>
            <person name="Fulton B."/>
            <person name="Courtney L."/>
            <person name="Fronick C."/>
            <person name="Harrison M."/>
            <person name="Strong C."/>
            <person name="Farmer C."/>
            <person name="Delahaunty K."/>
            <person name="Markovic C."/>
            <person name="Hall O."/>
            <person name="Minx P."/>
            <person name="Tomlinson C."/>
            <person name="Mitreva M."/>
            <person name="Nelson J."/>
            <person name="Hou S."/>
            <person name="Wollam A."/>
            <person name="Pepin K.H."/>
            <person name="Johnson M."/>
            <person name="Bhonagiri V."/>
            <person name="Nash W.E."/>
            <person name="Warren W."/>
            <person name="Chinwalla A."/>
            <person name="Mardis E.R."/>
            <person name="Wilson R.K."/>
        </authorList>
    </citation>
    <scope>NUCLEOTIDE SEQUENCE [LARGE SCALE GENOMIC DNA]</scope>
    <source>
        <strain evidence="1">ATCC 49176</strain>
    </source>
</reference>
<comment type="caution">
    <text evidence="1">The sequence shown here is derived from an EMBL/GenBank/DDBJ whole genome shotgun (WGS) entry which is preliminary data.</text>
</comment>
<evidence type="ECO:0000313" key="2">
    <source>
        <dbReference type="Proteomes" id="UP000019050"/>
    </source>
</evidence>
<dbReference type="STRING" id="592010.GCWU000182_000789"/>
<dbReference type="AlphaFoldDB" id="W1Q660"/>
<dbReference type="HOGENOM" id="CLU_3210958_0_0_9"/>
<organism evidence="1 2">
    <name type="scientific">Abiotrophia defectiva ATCC 49176</name>
    <dbReference type="NCBI Taxonomy" id="592010"/>
    <lineage>
        <taxon>Bacteria</taxon>
        <taxon>Bacillati</taxon>
        <taxon>Bacillota</taxon>
        <taxon>Bacilli</taxon>
        <taxon>Lactobacillales</taxon>
        <taxon>Aerococcaceae</taxon>
        <taxon>Abiotrophia</taxon>
    </lineage>
</organism>
<evidence type="ECO:0000313" key="1">
    <source>
        <dbReference type="EMBL" id="ESK65724.1"/>
    </source>
</evidence>
<protein>
    <submittedName>
        <fullName evidence="1">Uncharacterized protein</fullName>
    </submittedName>
</protein>
<name>W1Q660_ABIDE</name>